<evidence type="ECO:0000313" key="3">
    <source>
        <dbReference type="Proteomes" id="UP000018208"/>
    </source>
</evidence>
<evidence type="ECO:0000313" key="1">
    <source>
        <dbReference type="EMBL" id="EST43605.1"/>
    </source>
</evidence>
<evidence type="ECO:0000313" key="2">
    <source>
        <dbReference type="EMBL" id="KAH0577578.1"/>
    </source>
</evidence>
<proteinExistence type="predicted"/>
<organism evidence="1">
    <name type="scientific">Spironucleus salmonicida</name>
    <dbReference type="NCBI Taxonomy" id="348837"/>
    <lineage>
        <taxon>Eukaryota</taxon>
        <taxon>Metamonada</taxon>
        <taxon>Diplomonadida</taxon>
        <taxon>Hexamitidae</taxon>
        <taxon>Hexamitinae</taxon>
        <taxon>Spironucleus</taxon>
    </lineage>
</organism>
<gene>
    <name evidence="1" type="ORF">SS50377_16647</name>
    <name evidence="2" type="ORF">SS50377_20932</name>
</gene>
<protein>
    <submittedName>
        <fullName evidence="1">Uncharacterized protein</fullName>
    </submittedName>
</protein>
<keyword evidence="3" id="KW-1185">Reference proteome</keyword>
<reference evidence="1 2" key="1">
    <citation type="journal article" date="2014" name="PLoS Genet.">
        <title>The Genome of Spironucleus salmonicida Highlights a Fish Pathogen Adapted to Fluctuating Environments.</title>
        <authorList>
            <person name="Xu F."/>
            <person name="Jerlstrom-Hultqvist J."/>
            <person name="Einarsson E."/>
            <person name="Astvaldsson A."/>
            <person name="Svard S.G."/>
            <person name="Andersson J.O."/>
        </authorList>
    </citation>
    <scope>NUCLEOTIDE SEQUENCE</scope>
    <source>
        <strain evidence="2">ATCC 50377</strain>
    </source>
</reference>
<sequence>MTLSQDQQKQIAQSQSIIQQNKQLQEQCYTTLNTLKQNSDALNEKFLNISTKVDQLDQLSKACDIQIYQLISSSQLDSHSIRSSIVGFSAQQWNEALEQINQRISLLEGRGTALNIMQLSNIHQEIQQRIQDNWDIYNQIVNPK</sequence>
<dbReference type="AlphaFoldDB" id="V6LGC2"/>
<dbReference type="EMBL" id="AUWU02000001">
    <property type="protein sequence ID" value="KAH0577578.1"/>
    <property type="molecule type" value="Genomic_DNA"/>
</dbReference>
<dbReference type="Proteomes" id="UP000018208">
    <property type="component" value="Unassembled WGS sequence"/>
</dbReference>
<name>V6LGC2_9EUKA</name>
<reference evidence="2" key="2">
    <citation type="submission" date="2020-12" db="EMBL/GenBank/DDBJ databases">
        <title>New Spironucleus salmonicida genome in near-complete chromosomes.</title>
        <authorList>
            <person name="Xu F."/>
            <person name="Kurt Z."/>
            <person name="Jimenez-Gonzalez A."/>
            <person name="Astvaldsson A."/>
            <person name="Andersson J.O."/>
            <person name="Svard S.G."/>
        </authorList>
    </citation>
    <scope>NUCLEOTIDE SEQUENCE</scope>
    <source>
        <strain evidence="2">ATCC 50377</strain>
    </source>
</reference>
<accession>V6LGC2</accession>
<dbReference type="VEuPathDB" id="GiardiaDB:SS50377_20932"/>
<dbReference type="EMBL" id="KI546135">
    <property type="protein sequence ID" value="EST43605.1"/>
    <property type="molecule type" value="Genomic_DNA"/>
</dbReference>